<comment type="caution">
    <text evidence="1">The sequence shown here is derived from an EMBL/GenBank/DDBJ whole genome shotgun (WGS) entry which is preliminary data.</text>
</comment>
<dbReference type="EMBL" id="JAHQIW010005990">
    <property type="protein sequence ID" value="KAJ1367722.1"/>
    <property type="molecule type" value="Genomic_DNA"/>
</dbReference>
<evidence type="ECO:0000313" key="1">
    <source>
        <dbReference type="EMBL" id="KAJ1367722.1"/>
    </source>
</evidence>
<organism evidence="1 2">
    <name type="scientific">Parelaphostrongylus tenuis</name>
    <name type="common">Meningeal worm</name>
    <dbReference type="NCBI Taxonomy" id="148309"/>
    <lineage>
        <taxon>Eukaryota</taxon>
        <taxon>Metazoa</taxon>
        <taxon>Ecdysozoa</taxon>
        <taxon>Nematoda</taxon>
        <taxon>Chromadorea</taxon>
        <taxon>Rhabditida</taxon>
        <taxon>Rhabditina</taxon>
        <taxon>Rhabditomorpha</taxon>
        <taxon>Strongyloidea</taxon>
        <taxon>Metastrongylidae</taxon>
        <taxon>Parelaphostrongylus</taxon>
    </lineage>
</organism>
<proteinExistence type="predicted"/>
<reference evidence="1" key="1">
    <citation type="submission" date="2021-06" db="EMBL/GenBank/DDBJ databases">
        <title>Parelaphostrongylus tenuis whole genome reference sequence.</title>
        <authorList>
            <person name="Garwood T.J."/>
            <person name="Larsen P.A."/>
            <person name="Fountain-Jones N.M."/>
            <person name="Garbe J.R."/>
            <person name="Macchietto M.G."/>
            <person name="Kania S.A."/>
            <person name="Gerhold R.W."/>
            <person name="Richards J.E."/>
            <person name="Wolf T.M."/>
        </authorList>
    </citation>
    <scope>NUCLEOTIDE SEQUENCE</scope>
    <source>
        <strain evidence="1">MNPRO001-30</strain>
        <tissue evidence="1">Meninges</tissue>
    </source>
</reference>
<gene>
    <name evidence="1" type="ORF">KIN20_028695</name>
</gene>
<dbReference type="AlphaFoldDB" id="A0AAD5R1I6"/>
<dbReference type="Proteomes" id="UP001196413">
    <property type="component" value="Unassembled WGS sequence"/>
</dbReference>
<name>A0AAD5R1I6_PARTN</name>
<evidence type="ECO:0000313" key="2">
    <source>
        <dbReference type="Proteomes" id="UP001196413"/>
    </source>
</evidence>
<keyword evidence="2" id="KW-1185">Reference proteome</keyword>
<protein>
    <submittedName>
        <fullName evidence="1">Uncharacterized protein</fullName>
    </submittedName>
</protein>
<sequence>MMKNQKAIVFVSYGNDNARQILDWLSFAERLEHGTSQFSHSPYSLSNAASHRRTAAFATREIHPQLASDGTVKVQE</sequence>
<accession>A0AAD5R1I6</accession>